<dbReference type="RefSeq" id="WP_073036268.1">
    <property type="nucleotide sequence ID" value="NZ_FQVB01000004.1"/>
</dbReference>
<dbReference type="InterPro" id="IPR014123">
    <property type="entry name" value="Superoxide_dismutase_Ni-type"/>
</dbReference>
<dbReference type="EMBL" id="FQVB01000004">
    <property type="protein sequence ID" value="SHE44280.1"/>
    <property type="molecule type" value="Genomic_DNA"/>
</dbReference>
<dbReference type="Gene3D" id="1.20.120.400">
    <property type="entry name" value="Nickel-containing superoxide dismutase"/>
    <property type="match status" value="1"/>
</dbReference>
<dbReference type="AlphaFoldDB" id="A0A1M4TII4"/>
<keyword evidence="1" id="KW-0732">Signal</keyword>
<dbReference type="Proteomes" id="UP000184076">
    <property type="component" value="Unassembled WGS sequence"/>
</dbReference>
<keyword evidence="3" id="KW-1185">Reference proteome</keyword>
<organism evidence="2 3">
    <name type="scientific">Desulfacinum infernum DSM 9756</name>
    <dbReference type="NCBI Taxonomy" id="1121391"/>
    <lineage>
        <taxon>Bacteria</taxon>
        <taxon>Pseudomonadati</taxon>
        <taxon>Thermodesulfobacteriota</taxon>
        <taxon>Syntrophobacteria</taxon>
        <taxon>Syntrophobacterales</taxon>
        <taxon>Syntrophobacteraceae</taxon>
        <taxon>Desulfacinum</taxon>
    </lineage>
</organism>
<sequence length="150" mass="17345">MRRSIAFMALVVFSAAFHCSVAFAHCEVPCGIYDDVLRVKLIAEHADTIEKSMKQIETLRKESPVNFNQLVRWISNKEEHASQLQHIVSQYFMTQRIKPDQEKYLEKLAVLHKILLAAMKCKQTTELSHVNALRALLKEFEVLYFGHSVQ</sequence>
<name>A0A1M4TII4_9BACT</name>
<dbReference type="OrthoDB" id="9790847at2"/>
<evidence type="ECO:0000256" key="1">
    <source>
        <dbReference type="SAM" id="SignalP"/>
    </source>
</evidence>
<dbReference type="GO" id="GO:0004784">
    <property type="term" value="F:superoxide dismutase activity"/>
    <property type="evidence" value="ECO:0007669"/>
    <property type="project" value="InterPro"/>
</dbReference>
<evidence type="ECO:0000313" key="2">
    <source>
        <dbReference type="EMBL" id="SHE44280.1"/>
    </source>
</evidence>
<protein>
    <submittedName>
        <fullName evidence="2">Nickel superoxide dismutase</fullName>
    </submittedName>
</protein>
<dbReference type="STRING" id="1121391.SAMN02745206_00291"/>
<accession>A0A1M4TII4</accession>
<gene>
    <name evidence="2" type="ORF">SAMN02745206_00291</name>
</gene>
<feature type="signal peptide" evidence="1">
    <location>
        <begin position="1"/>
        <end position="24"/>
    </location>
</feature>
<proteinExistence type="predicted"/>
<feature type="chain" id="PRO_5009907539" evidence="1">
    <location>
        <begin position="25"/>
        <end position="150"/>
    </location>
</feature>
<dbReference type="SUPFAM" id="SSF109770">
    <property type="entry name" value="Nickel-containing superoxide dismutase, NiSOD"/>
    <property type="match status" value="1"/>
</dbReference>
<dbReference type="GO" id="GO:0016151">
    <property type="term" value="F:nickel cation binding"/>
    <property type="evidence" value="ECO:0007669"/>
    <property type="project" value="InterPro"/>
</dbReference>
<dbReference type="InterPro" id="IPR036502">
    <property type="entry name" value="NiSOD_sf"/>
</dbReference>
<evidence type="ECO:0000313" key="3">
    <source>
        <dbReference type="Proteomes" id="UP000184076"/>
    </source>
</evidence>
<dbReference type="Pfam" id="PF09055">
    <property type="entry name" value="Sod_Ni"/>
    <property type="match status" value="1"/>
</dbReference>
<reference evidence="3" key="1">
    <citation type="submission" date="2016-11" db="EMBL/GenBank/DDBJ databases">
        <authorList>
            <person name="Varghese N."/>
            <person name="Submissions S."/>
        </authorList>
    </citation>
    <scope>NUCLEOTIDE SEQUENCE [LARGE SCALE GENOMIC DNA]</scope>
    <source>
        <strain evidence="3">DSM 9756</strain>
    </source>
</reference>